<dbReference type="AlphaFoldDB" id="A0AAF1A612"/>
<evidence type="ECO:0000313" key="2">
    <source>
        <dbReference type="Proteomes" id="UP000193179"/>
    </source>
</evidence>
<organism evidence="1 2">
    <name type="scientific">Bifidobacterium adolescentis</name>
    <dbReference type="NCBI Taxonomy" id="1680"/>
    <lineage>
        <taxon>Bacteria</taxon>
        <taxon>Bacillati</taxon>
        <taxon>Actinomycetota</taxon>
        <taxon>Actinomycetes</taxon>
        <taxon>Bifidobacteriales</taxon>
        <taxon>Bifidobacteriaceae</taxon>
        <taxon>Bifidobacterium</taxon>
    </lineage>
</organism>
<dbReference type="Proteomes" id="UP000193179">
    <property type="component" value="Chromosome"/>
</dbReference>
<gene>
    <name evidence="1" type="ORF">B0703_00685</name>
</gene>
<evidence type="ECO:0000313" key="1">
    <source>
        <dbReference type="EMBL" id="WNE85493.1"/>
    </source>
</evidence>
<dbReference type="RefSeq" id="WP_143239775.1">
    <property type="nucleotide sequence ID" value="NZ_CP133648.1"/>
</dbReference>
<sequence length="191" mass="21024">MPFDVAGLPNWLPSAAATFSPVRMCRESLSPLPFLKTLPISMLPEVVVDFQYGTSLVSRYWYTSGCSKLPFCRLFSAETVATSEAAETSVPSAESTPTRGIRGIPNPRIRAQVITSASTLRWDFPACMSSPPWEPGGDVIVDIEHYATKTVPRQWVHIRGSEIIDNLSDYSAKSRVLSNNPGTQMQSQTQI</sequence>
<reference evidence="1" key="2">
    <citation type="submission" date="2023-09" db="EMBL/GenBank/DDBJ databases">
        <title>Ecological and genomic based identification of the Bifidobacterium adolescentis prototype of the healthy human gut microbiota.</title>
        <authorList>
            <person name="Lugli G.A."/>
            <person name="Argentini C."/>
            <person name="Tarracchini C."/>
            <person name="Fontana F."/>
            <person name="Alessandri G."/>
            <person name="Mancabelli L."/>
            <person name="Milani C."/>
            <person name="Turroni F."/>
            <person name="Ventura M."/>
        </authorList>
    </citation>
    <scope>NUCLEOTIDE SEQUENCE</scope>
    <source>
        <strain evidence="1">703B</strain>
    </source>
</reference>
<accession>A0AAF1A612</accession>
<dbReference type="EMBL" id="CP133648">
    <property type="protein sequence ID" value="WNE85493.1"/>
    <property type="molecule type" value="Genomic_DNA"/>
</dbReference>
<reference evidence="1" key="1">
    <citation type="journal article" date="2016" name="Sci. Rep.">
        <title>Evaluation of genetic diversity among strains of the human gut commensal Bifidobacterium adolescentis.</title>
        <authorList>
            <person name="Duranti S."/>
            <person name="Milani C."/>
            <person name="Lugli G.A."/>
            <person name="Mancabelli L."/>
            <person name="Turroni F."/>
            <person name="Ferrario C."/>
            <person name="Mangifesta M."/>
            <person name="Viappiani A."/>
            <person name="Sanchez B."/>
            <person name="Margolles A."/>
            <person name="van Sinderen D."/>
            <person name="Ventura M."/>
        </authorList>
    </citation>
    <scope>NUCLEOTIDE SEQUENCE</scope>
    <source>
        <strain evidence="1">703B</strain>
    </source>
</reference>
<protein>
    <submittedName>
        <fullName evidence="1">Uncharacterized protein</fullName>
    </submittedName>
</protein>
<name>A0AAF1A612_BIFAD</name>
<proteinExistence type="predicted"/>